<evidence type="ECO:0000256" key="1">
    <source>
        <dbReference type="SAM" id="Phobius"/>
    </source>
</evidence>
<dbReference type="Gene3D" id="2.40.10.120">
    <property type="match status" value="1"/>
</dbReference>
<dbReference type="Proteomes" id="UP000178344">
    <property type="component" value="Unassembled WGS sequence"/>
</dbReference>
<accession>A0A1F6CE50</accession>
<organism evidence="2 3">
    <name type="scientific">Candidatus Kaiserbacteria bacterium RIFCSPHIGHO2_01_FULL_49_13</name>
    <dbReference type="NCBI Taxonomy" id="1798477"/>
    <lineage>
        <taxon>Bacteria</taxon>
        <taxon>Candidatus Kaiseribacteriota</taxon>
    </lineage>
</organism>
<sequence>MDLEHLNKTQTVLLTLLVSFVTSIATGIVTVTLLDQAPPEITQTINRVVERTVEKITPEIGSQAAAAKEVTVVVKDEDLITDSIEKNKGTLVRILATPENLPEVSPDVVALGTVIDKEGHAAVPRSIFAEGMRYSAVLASGNEVSFKILNLSSTSSVALLEFAKIDSSQSALTFPKSASLKLGQTVIAISGLTRTAVAIGIVSGLEMGEGKDATSTVVSMIDTNINPRDALPGSPLLNIFGEAIGIRAVSLPETGTAYIPITIVLQEMRAVSAQAPKSN</sequence>
<dbReference type="InterPro" id="IPR009003">
    <property type="entry name" value="Peptidase_S1_PA"/>
</dbReference>
<keyword evidence="1" id="KW-0812">Transmembrane</keyword>
<comment type="caution">
    <text evidence="2">The sequence shown here is derived from an EMBL/GenBank/DDBJ whole genome shotgun (WGS) entry which is preliminary data.</text>
</comment>
<reference evidence="2 3" key="1">
    <citation type="journal article" date="2016" name="Nat. Commun.">
        <title>Thousands of microbial genomes shed light on interconnected biogeochemical processes in an aquifer system.</title>
        <authorList>
            <person name="Anantharaman K."/>
            <person name="Brown C.T."/>
            <person name="Hug L.A."/>
            <person name="Sharon I."/>
            <person name="Castelle C.J."/>
            <person name="Probst A.J."/>
            <person name="Thomas B.C."/>
            <person name="Singh A."/>
            <person name="Wilkins M.J."/>
            <person name="Karaoz U."/>
            <person name="Brodie E.L."/>
            <person name="Williams K.H."/>
            <person name="Hubbard S.S."/>
            <person name="Banfield J.F."/>
        </authorList>
    </citation>
    <scope>NUCLEOTIDE SEQUENCE [LARGE SCALE GENOMIC DNA]</scope>
</reference>
<protein>
    <recommendedName>
        <fullName evidence="4">Serine protease</fullName>
    </recommendedName>
</protein>
<evidence type="ECO:0000313" key="3">
    <source>
        <dbReference type="Proteomes" id="UP000178344"/>
    </source>
</evidence>
<dbReference type="Pfam" id="PF13365">
    <property type="entry name" value="Trypsin_2"/>
    <property type="match status" value="1"/>
</dbReference>
<dbReference type="AlphaFoldDB" id="A0A1F6CE50"/>
<evidence type="ECO:0000313" key="2">
    <source>
        <dbReference type="EMBL" id="OGG47436.1"/>
    </source>
</evidence>
<dbReference type="EMBL" id="MFKQ01000010">
    <property type="protein sequence ID" value="OGG47436.1"/>
    <property type="molecule type" value="Genomic_DNA"/>
</dbReference>
<evidence type="ECO:0008006" key="4">
    <source>
        <dbReference type="Google" id="ProtNLM"/>
    </source>
</evidence>
<name>A0A1F6CE50_9BACT</name>
<feature type="transmembrane region" description="Helical" evidence="1">
    <location>
        <begin position="12"/>
        <end position="34"/>
    </location>
</feature>
<proteinExistence type="predicted"/>
<keyword evidence="1" id="KW-1133">Transmembrane helix</keyword>
<gene>
    <name evidence="2" type="ORF">A2671_02440</name>
</gene>
<keyword evidence="1" id="KW-0472">Membrane</keyword>
<dbReference type="SUPFAM" id="SSF50494">
    <property type="entry name" value="Trypsin-like serine proteases"/>
    <property type="match status" value="1"/>
</dbReference>